<dbReference type="EMBL" id="JBEPSM010000002">
    <property type="protein sequence ID" value="MET4635036.1"/>
    <property type="molecule type" value="Genomic_DNA"/>
</dbReference>
<dbReference type="RefSeq" id="WP_354552208.1">
    <property type="nucleotide sequence ID" value="NZ_JBEPSM010000002.1"/>
</dbReference>
<keyword evidence="2" id="KW-1185">Reference proteome</keyword>
<sequence length="65" mass="7660">MDVSTACFPREASLNELLRDPIIGLMMASDGVHSDDIRKLYRKMERKVETRRSRDLEAMERCFIR</sequence>
<evidence type="ECO:0000313" key="2">
    <source>
        <dbReference type="Proteomes" id="UP001549321"/>
    </source>
</evidence>
<protein>
    <submittedName>
        <fullName evidence="1">Uncharacterized protein</fullName>
    </submittedName>
</protein>
<accession>A0ABV2R2Y1</accession>
<organism evidence="1 2">
    <name type="scientific">Kaistia defluvii</name>
    <dbReference type="NCBI Taxonomy" id="410841"/>
    <lineage>
        <taxon>Bacteria</taxon>
        <taxon>Pseudomonadati</taxon>
        <taxon>Pseudomonadota</taxon>
        <taxon>Alphaproteobacteria</taxon>
        <taxon>Hyphomicrobiales</taxon>
        <taxon>Kaistiaceae</taxon>
        <taxon>Kaistia</taxon>
    </lineage>
</organism>
<dbReference type="Proteomes" id="UP001549321">
    <property type="component" value="Unassembled WGS sequence"/>
</dbReference>
<reference evidence="1 2" key="1">
    <citation type="submission" date="2024-06" db="EMBL/GenBank/DDBJ databases">
        <title>Sorghum-associated microbial communities from plants grown in Nebraska, USA.</title>
        <authorList>
            <person name="Schachtman D."/>
        </authorList>
    </citation>
    <scope>NUCLEOTIDE SEQUENCE [LARGE SCALE GENOMIC DNA]</scope>
    <source>
        <strain evidence="1 2">3207</strain>
    </source>
</reference>
<name>A0ABV2R2Y1_9HYPH</name>
<comment type="caution">
    <text evidence="1">The sequence shown here is derived from an EMBL/GenBank/DDBJ whole genome shotgun (WGS) entry which is preliminary data.</text>
</comment>
<gene>
    <name evidence="1" type="ORF">ABIE08_002982</name>
</gene>
<proteinExistence type="predicted"/>
<evidence type="ECO:0000313" key="1">
    <source>
        <dbReference type="EMBL" id="MET4635036.1"/>
    </source>
</evidence>